<evidence type="ECO:0000256" key="12">
    <source>
        <dbReference type="ARBA" id="ARBA00023204"/>
    </source>
</evidence>
<keyword evidence="9 16" id="KW-0227">DNA damage</keyword>
<dbReference type="SUPFAM" id="SSF56300">
    <property type="entry name" value="Metallo-dependent phosphatases"/>
    <property type="match status" value="1"/>
</dbReference>
<evidence type="ECO:0000256" key="18">
    <source>
        <dbReference type="SAM" id="MobiDB-lite"/>
    </source>
</evidence>
<evidence type="ECO:0000259" key="19">
    <source>
        <dbReference type="SMART" id="SM01347"/>
    </source>
</evidence>
<dbReference type="PANTHER" id="PTHR10139:SF1">
    <property type="entry name" value="DOUBLE-STRAND BREAK REPAIR PROTEIN MRE11"/>
    <property type="match status" value="1"/>
</dbReference>
<reference evidence="20 21" key="1">
    <citation type="journal article" date="2004" name="Nature">
        <title>Genome sequence of the ultrasmall unicellular red alga Cyanidioschyzon merolae 10D.</title>
        <authorList>
            <person name="Matsuzaki M."/>
            <person name="Misumi O."/>
            <person name="Shin-i T."/>
            <person name="Maruyama S."/>
            <person name="Takahara M."/>
            <person name="Miyagishima S."/>
            <person name="Mori T."/>
            <person name="Nishida K."/>
            <person name="Yagisawa F."/>
            <person name="Nishida K."/>
            <person name="Yoshida Y."/>
            <person name="Nishimura Y."/>
            <person name="Nakao S."/>
            <person name="Kobayashi T."/>
            <person name="Momoyama Y."/>
            <person name="Higashiyama T."/>
            <person name="Minoda A."/>
            <person name="Sano M."/>
            <person name="Nomoto H."/>
            <person name="Oishi K."/>
            <person name="Hayashi H."/>
            <person name="Ohta F."/>
            <person name="Nishizaka S."/>
            <person name="Haga S."/>
            <person name="Miura S."/>
            <person name="Morishita T."/>
            <person name="Kabeya Y."/>
            <person name="Terasawa K."/>
            <person name="Suzuki Y."/>
            <person name="Ishii Y."/>
            <person name="Asakawa S."/>
            <person name="Takano H."/>
            <person name="Ohta N."/>
            <person name="Kuroiwa H."/>
            <person name="Tanaka K."/>
            <person name="Shimizu N."/>
            <person name="Sugano S."/>
            <person name="Sato N."/>
            <person name="Nozaki H."/>
            <person name="Ogasawara N."/>
            <person name="Kohara Y."/>
            <person name="Kuroiwa T."/>
        </authorList>
    </citation>
    <scope>NUCLEOTIDE SEQUENCE [LARGE SCALE GENOMIC DNA]</scope>
    <source>
        <strain evidence="20 21">10D</strain>
    </source>
</reference>
<keyword evidence="11 16" id="KW-0269">Exonuclease</keyword>
<feature type="compositionally biased region" description="Polar residues" evidence="18">
    <location>
        <begin position="562"/>
        <end position="573"/>
    </location>
</feature>
<keyword evidence="13 16" id="KW-0464">Manganese</keyword>
<evidence type="ECO:0000256" key="14">
    <source>
        <dbReference type="ARBA" id="ARBA00023242"/>
    </source>
</evidence>
<dbReference type="GO" id="GO:0030145">
    <property type="term" value="F:manganese ion binding"/>
    <property type="evidence" value="ECO:0007669"/>
    <property type="project" value="UniProtKB-UniRule"/>
</dbReference>
<dbReference type="Proteomes" id="UP000007014">
    <property type="component" value="Chromosome 2"/>
</dbReference>
<dbReference type="InterPro" id="IPR004843">
    <property type="entry name" value="Calcineurin-like_PHP"/>
</dbReference>
<dbReference type="STRING" id="280699.M1VA03"/>
<dbReference type="CDD" id="cd00840">
    <property type="entry name" value="MPP_Mre11_N"/>
    <property type="match status" value="1"/>
</dbReference>
<dbReference type="GO" id="GO:0035861">
    <property type="term" value="C:site of double-strand break"/>
    <property type="evidence" value="ECO:0007669"/>
    <property type="project" value="TreeGrafter"/>
</dbReference>
<name>M1VA03_CYAM1</name>
<dbReference type="GO" id="GO:0007095">
    <property type="term" value="P:mitotic G2 DNA damage checkpoint signaling"/>
    <property type="evidence" value="ECO:0007669"/>
    <property type="project" value="TreeGrafter"/>
</dbReference>
<evidence type="ECO:0000256" key="4">
    <source>
        <dbReference type="ARBA" id="ARBA00009028"/>
    </source>
</evidence>
<evidence type="ECO:0000256" key="16">
    <source>
        <dbReference type="PIRNR" id="PIRNR000882"/>
    </source>
</evidence>
<feature type="domain" description="Mre11 DNA-binding" evidence="19">
    <location>
        <begin position="294"/>
        <end position="489"/>
    </location>
</feature>
<feature type="region of interest" description="Disordered" evidence="18">
    <location>
        <begin position="636"/>
        <end position="719"/>
    </location>
</feature>
<evidence type="ECO:0000256" key="10">
    <source>
        <dbReference type="ARBA" id="ARBA00022801"/>
    </source>
</evidence>
<comment type="cofactor">
    <cofactor evidence="1 16">
        <name>Mn(2+)</name>
        <dbReference type="ChEBI" id="CHEBI:29035"/>
    </cofactor>
</comment>
<dbReference type="Gene3D" id="3.30.110.110">
    <property type="entry name" value="Mre11, capping domain"/>
    <property type="match status" value="1"/>
</dbReference>
<comment type="function">
    <text evidence="16">Core component of the MRN complex, which plays a central role in double-strand break (DSB) repair, DNA recombination, maintenance of telomere integrity and meiosis. The MRN complex is involved in the repair of DNA double-strand breaks (DSBs) via homologous recombination (HR), an error-free mechanism which primarily occurs during S and G2 phases. The complex (1) mediates the end resection of damaged DNA, which generates proper single-stranded DNA, a key initial steps in HR, and is (2) required for the recruitment of other repair factors and efficient activation of ATM and ATR upon DNA damage. Within the MRN complex, MRE11 possesses both single-strand endonuclease activity and double-strand-specific 3'-5' exonuclease activity. MRE11 first endonucleolytically cleaves the 5' strand at DNA DSB ends to prevent non-homologous end joining (NHEJ) and licence HR. It then generates a single-stranded DNA gap via 3' to 5' exonucleolytic degradation, which is required for single-strand invasion and recombination.</text>
</comment>
<dbReference type="GO" id="GO:0097552">
    <property type="term" value="P:mitochondrial double-strand break repair via homologous recombination"/>
    <property type="evidence" value="ECO:0007669"/>
    <property type="project" value="TreeGrafter"/>
</dbReference>
<dbReference type="RefSeq" id="XP_005535143.1">
    <property type="nucleotide sequence ID" value="XM_005535086.1"/>
</dbReference>
<dbReference type="AlphaFoldDB" id="M1VA03"/>
<feature type="active site" description="Proton donor" evidence="17">
    <location>
        <position position="124"/>
    </location>
</feature>
<evidence type="ECO:0000256" key="6">
    <source>
        <dbReference type="ARBA" id="ARBA00022722"/>
    </source>
</evidence>
<dbReference type="SMART" id="SM01347">
    <property type="entry name" value="Mre11_DNA_bind"/>
    <property type="match status" value="1"/>
</dbReference>
<evidence type="ECO:0000313" key="20">
    <source>
        <dbReference type="EMBL" id="BAM78857.1"/>
    </source>
</evidence>
<dbReference type="eggNOG" id="KOG2310">
    <property type="taxonomic scope" value="Eukaryota"/>
</dbReference>
<dbReference type="GO" id="GO:0030870">
    <property type="term" value="C:Mre11 complex"/>
    <property type="evidence" value="ECO:0007669"/>
    <property type="project" value="UniProtKB-UniRule"/>
</dbReference>
<dbReference type="InterPro" id="IPR038487">
    <property type="entry name" value="Mre11_capping_dom"/>
</dbReference>
<feature type="region of interest" description="Disordered" evidence="18">
    <location>
        <begin position="603"/>
        <end position="624"/>
    </location>
</feature>
<dbReference type="GO" id="GO:0000014">
    <property type="term" value="F:single-stranded DNA endodeoxyribonuclease activity"/>
    <property type="evidence" value="ECO:0007669"/>
    <property type="project" value="TreeGrafter"/>
</dbReference>
<evidence type="ECO:0000256" key="17">
    <source>
        <dbReference type="PIRSR" id="PIRSR000882-1"/>
    </source>
</evidence>
<evidence type="ECO:0000256" key="13">
    <source>
        <dbReference type="ARBA" id="ARBA00023211"/>
    </source>
</evidence>
<keyword evidence="15 16" id="KW-0469">Meiosis</keyword>
<dbReference type="PIRSF" id="PIRSF000882">
    <property type="entry name" value="DSB_repair_MRE11"/>
    <property type="match status" value="1"/>
</dbReference>
<evidence type="ECO:0000256" key="11">
    <source>
        <dbReference type="ARBA" id="ARBA00022839"/>
    </source>
</evidence>
<dbReference type="Gene3D" id="3.60.21.10">
    <property type="match status" value="1"/>
</dbReference>
<keyword evidence="6 16" id="KW-0540">Nuclease</keyword>
<evidence type="ECO:0000256" key="2">
    <source>
        <dbReference type="ARBA" id="ARBA00004123"/>
    </source>
</evidence>
<feature type="compositionally biased region" description="Low complexity" evidence="18">
    <location>
        <begin position="550"/>
        <end position="561"/>
    </location>
</feature>
<evidence type="ECO:0000256" key="1">
    <source>
        <dbReference type="ARBA" id="ARBA00001936"/>
    </source>
</evidence>
<evidence type="ECO:0000256" key="8">
    <source>
        <dbReference type="ARBA" id="ARBA00022759"/>
    </source>
</evidence>
<dbReference type="Pfam" id="PF04152">
    <property type="entry name" value="Mre11_DNA_bind"/>
    <property type="match status" value="1"/>
</dbReference>
<dbReference type="OrthoDB" id="30417at2759"/>
<protein>
    <recommendedName>
        <fullName evidence="16">Double-strand break repair protein</fullName>
    </recommendedName>
</protein>
<dbReference type="GO" id="GO:0000724">
    <property type="term" value="P:double-strand break repair via homologous recombination"/>
    <property type="evidence" value="ECO:0007669"/>
    <property type="project" value="TreeGrafter"/>
</dbReference>
<dbReference type="EMBL" id="AP006484">
    <property type="protein sequence ID" value="BAM78857.1"/>
    <property type="molecule type" value="Genomic_DNA"/>
</dbReference>
<keyword evidence="8 16" id="KW-0255">Endonuclease</keyword>
<keyword evidence="10 16" id="KW-0378">Hydrolase</keyword>
<evidence type="ECO:0000256" key="3">
    <source>
        <dbReference type="ARBA" id="ARBA00004286"/>
    </source>
</evidence>
<evidence type="ECO:0000313" key="21">
    <source>
        <dbReference type="Proteomes" id="UP000007014"/>
    </source>
</evidence>
<organism evidence="20 21">
    <name type="scientific">Cyanidioschyzon merolae (strain NIES-3377 / 10D)</name>
    <name type="common">Unicellular red alga</name>
    <dbReference type="NCBI Taxonomy" id="280699"/>
    <lineage>
        <taxon>Eukaryota</taxon>
        <taxon>Rhodophyta</taxon>
        <taxon>Bangiophyceae</taxon>
        <taxon>Cyanidiales</taxon>
        <taxon>Cyanidiaceae</taxon>
        <taxon>Cyanidioschyzon</taxon>
    </lineage>
</organism>
<dbReference type="GeneID" id="16992245"/>
<dbReference type="InterPro" id="IPR007281">
    <property type="entry name" value="Mre11_DNA-bd"/>
</dbReference>
<dbReference type="HOGENOM" id="CLU_009535_3_4_1"/>
<dbReference type="Gramene" id="CMB035CT">
    <property type="protein sequence ID" value="CMB035CT"/>
    <property type="gene ID" value="CMB035C"/>
</dbReference>
<dbReference type="GO" id="GO:0006303">
    <property type="term" value="P:double-strand break repair via nonhomologous end joining"/>
    <property type="evidence" value="ECO:0007669"/>
    <property type="project" value="TreeGrafter"/>
</dbReference>
<dbReference type="PANTHER" id="PTHR10139">
    <property type="entry name" value="DOUBLE-STRAND BREAK REPAIR PROTEIN MRE11"/>
    <property type="match status" value="1"/>
</dbReference>
<evidence type="ECO:0000256" key="9">
    <source>
        <dbReference type="ARBA" id="ARBA00022763"/>
    </source>
</evidence>
<dbReference type="InterPro" id="IPR029052">
    <property type="entry name" value="Metallo-depent_PP-like"/>
</dbReference>
<dbReference type="GO" id="GO:0000723">
    <property type="term" value="P:telomere maintenance"/>
    <property type="evidence" value="ECO:0007669"/>
    <property type="project" value="TreeGrafter"/>
</dbReference>
<reference evidence="20 21" key="2">
    <citation type="journal article" date="2007" name="BMC Biol.">
        <title>A 100%-complete sequence reveals unusually simple genomic features in the hot-spring red alga Cyanidioschyzon merolae.</title>
        <authorList>
            <person name="Nozaki H."/>
            <person name="Takano H."/>
            <person name="Misumi O."/>
            <person name="Terasawa K."/>
            <person name="Matsuzaki M."/>
            <person name="Maruyama S."/>
            <person name="Nishida K."/>
            <person name="Yagisawa F."/>
            <person name="Yoshida Y."/>
            <person name="Fujiwara T."/>
            <person name="Takio S."/>
            <person name="Tamura K."/>
            <person name="Chung S.J."/>
            <person name="Nakamura S."/>
            <person name="Kuroiwa H."/>
            <person name="Tanaka K."/>
            <person name="Sato N."/>
            <person name="Kuroiwa T."/>
        </authorList>
    </citation>
    <scope>NUCLEOTIDE SEQUENCE [LARGE SCALE GENOMIC DNA]</scope>
    <source>
        <strain evidence="20 21">10D</strain>
    </source>
</reference>
<dbReference type="GO" id="GO:0008296">
    <property type="term" value="F:3'-5'-DNA exonuclease activity"/>
    <property type="evidence" value="ECO:0007669"/>
    <property type="project" value="InterPro"/>
</dbReference>
<feature type="region of interest" description="Disordered" evidence="18">
    <location>
        <begin position="550"/>
        <end position="573"/>
    </location>
</feature>
<keyword evidence="14 16" id="KW-0539">Nucleus</keyword>
<dbReference type="OMA" id="ESCMFNA"/>
<comment type="subcellular location">
    <subcellularLocation>
        <location evidence="3">Chromosome</location>
    </subcellularLocation>
    <subcellularLocation>
        <location evidence="2 16">Nucleus</location>
    </subcellularLocation>
</comment>
<dbReference type="InterPro" id="IPR041796">
    <property type="entry name" value="Mre11_N"/>
</dbReference>
<feature type="compositionally biased region" description="Low complexity" evidence="18">
    <location>
        <begin position="646"/>
        <end position="662"/>
    </location>
</feature>
<dbReference type="Pfam" id="PF00149">
    <property type="entry name" value="Metallophos"/>
    <property type="match status" value="1"/>
</dbReference>
<comment type="similarity">
    <text evidence="4 16">Belongs to the MRE11/RAD32 family.</text>
</comment>
<keyword evidence="12 16" id="KW-0234">DNA repair</keyword>
<evidence type="ECO:0000256" key="7">
    <source>
        <dbReference type="ARBA" id="ARBA00022723"/>
    </source>
</evidence>
<dbReference type="KEGG" id="cme:CYME_CMB035C"/>
<keyword evidence="5" id="KW-0158">Chromosome</keyword>
<dbReference type="GO" id="GO:0042138">
    <property type="term" value="P:meiotic DNA double-strand break formation"/>
    <property type="evidence" value="ECO:0007669"/>
    <property type="project" value="TreeGrafter"/>
</dbReference>
<accession>M1VA03</accession>
<keyword evidence="21" id="KW-1185">Reference proteome</keyword>
<feature type="compositionally biased region" description="Basic residues" evidence="18">
    <location>
        <begin position="697"/>
        <end position="719"/>
    </location>
</feature>
<evidence type="ECO:0000256" key="15">
    <source>
        <dbReference type="ARBA" id="ARBA00023254"/>
    </source>
</evidence>
<sequence length="719" mass="80608">MVQDVAPLRILVTTDNHLGFEERDAIRGDDSFLAFAEVLSIARSEAVDLVLLGGDLFHDNKPSRECLYRCMKLLQEYNREAMSSRVVLETIEDGEHSAKANRTSASWHMQRRAAPPVFAIHGNHDDPVVSARLSLSPLDILQAAGLLYYWGGTTDNDTIRVLPLILRKGVSSVALYGLGHVREERLYATWQVEKRLVFVEPPSLESDSEQGEYVHVFVLHQNRERRGHTKAVTRDLLPPWLDLVIWGHEHPCHIELDGMQPAITQPGSTVATALTQGEALEKHVGLLEIQGTSWRWKPLPLRSVRPFHYEELHLARSTHEVYRDPVVLERYLREHVEGRLRKLDEEFTRRQHVYGADLVPDQLRQPLMRLRIEYDEGFTPLGPVRFGRNFLGRVANPSDMVAFHRRPRAPSHKADATGRTSGGDPSAGICAIAGGHAPNATTLRSEETAENDPWASISVLDLANFLLSHTEQQMSILPDWKIAEAVDHFVNKGEIRAVSDHVEIWIARLIDHLEKRHRNAPITDQEELLQETRRFAQQQANRAGFRVSDAGAGVSSSAGPSTNDELTANTRTAASTCSWIHRRSSYLSPNKLRLLEALLREPNEHPTDTEPGVRSTNASVPSTAGFEMLDDDRQWSETHSHGGIMTRSCTTSPSTSTSLGDSSDPEVLNERSQGRARQRTSANSGNVQRNASARANRSARQRTRTPRTKRTRHSHAAAR</sequence>
<proteinExistence type="inferred from homology"/>
<evidence type="ECO:0000256" key="5">
    <source>
        <dbReference type="ARBA" id="ARBA00022454"/>
    </source>
</evidence>
<dbReference type="InterPro" id="IPR003701">
    <property type="entry name" value="Mre11"/>
</dbReference>
<gene>
    <name evidence="20" type="ORF">CYME_CMB035C</name>
</gene>
<keyword evidence="7" id="KW-0479">Metal-binding</keyword>